<sequence>MAYASLEIVKTFDIDLGLMLVTTDIGRNSISDARLVYIVTIQGKGKSEVARWVKTRGTGSTAFSDLLSIQGSLPSRRPSFIREEVVIAGKAFDLYKRDIMECVRALYGSPDHSQYLCFMPERHYTDADKTRRLYHDIHTGRWWWDTQKALEADKPGATIIPLIISSGDKTQVTLFRNKSAYPVYLTIGNLPKDIRRKPSQQGQILLAYLPTSRLEHIKNKASRRRTVTNLFHACMKFIMKPLKEAGLDGVILQSGDGARRRCHPILAVYVGDYPEQILVTTAYYGGCASCETEKNQLGVYPCSAASRSHFAKMVGSYSWPDHCLQENIKPVQHLFWEDLPYANIFRSITPDILHQMYQGVMKHLISWVTDICGAAEIDARVRRLPPNHSIRIFHKGISSLSGVSETEHKQMCAFLLSLITDIPSLTPQQSNNLITATRSLLDFLYLACSSIHTDGPDGSLCSMDNALAAFHSHRQVFVELGVREHFNLPKLHFLCHYSSSIKFFGTTDNYNTETTERLHIDFAKNAYRASNRKDEYTQMTRWLERREKILYQSTYISWRLGNIEMSEDPLLDPGHGAISTRTLTYLKCVFTQKVTRFPTIKSVRLDKLEEKSGDGGYGATSFKTALTRFVVQFRNPEYSTAQVNEYAQFVVIPFNRLPIWHKLKFVNKDLYGKETLDSISCRPRRINHFTGKVTRNSQFDTALCKVSEREDGIENVVDDMRIGRVRVIFTIPQKHHDLLFPPNFPPPSHLAYVEWFSKFTHQAEPYSGMRKVKRQLFPDGSPAATIVPLDVLRRSVHLFPKWGGAVPVEWTSETILDHCDTFWLNPFKDNLLY</sequence>
<organism evidence="1 2">
    <name type="scientific">Dendrothele bispora (strain CBS 962.96)</name>
    <dbReference type="NCBI Taxonomy" id="1314807"/>
    <lineage>
        <taxon>Eukaryota</taxon>
        <taxon>Fungi</taxon>
        <taxon>Dikarya</taxon>
        <taxon>Basidiomycota</taxon>
        <taxon>Agaricomycotina</taxon>
        <taxon>Agaricomycetes</taxon>
        <taxon>Agaricomycetidae</taxon>
        <taxon>Agaricales</taxon>
        <taxon>Agaricales incertae sedis</taxon>
        <taxon>Dendrothele</taxon>
    </lineage>
</organism>
<evidence type="ECO:0000313" key="1">
    <source>
        <dbReference type="EMBL" id="THU78902.1"/>
    </source>
</evidence>
<dbReference type="EMBL" id="ML180113">
    <property type="protein sequence ID" value="THU78902.1"/>
    <property type="molecule type" value="Genomic_DNA"/>
</dbReference>
<evidence type="ECO:0000313" key="2">
    <source>
        <dbReference type="Proteomes" id="UP000297245"/>
    </source>
</evidence>
<accession>A0A4S8KSV3</accession>
<gene>
    <name evidence="1" type="ORF">K435DRAFT_824002</name>
</gene>
<protein>
    <submittedName>
        <fullName evidence="1">Uncharacterized protein</fullName>
    </submittedName>
</protein>
<name>A0A4S8KSV3_DENBC</name>
<dbReference type="OrthoDB" id="3252362at2759"/>
<reference evidence="1 2" key="1">
    <citation type="journal article" date="2019" name="Nat. Ecol. Evol.">
        <title>Megaphylogeny resolves global patterns of mushroom evolution.</title>
        <authorList>
            <person name="Varga T."/>
            <person name="Krizsan K."/>
            <person name="Foldi C."/>
            <person name="Dima B."/>
            <person name="Sanchez-Garcia M."/>
            <person name="Sanchez-Ramirez S."/>
            <person name="Szollosi G.J."/>
            <person name="Szarkandi J.G."/>
            <person name="Papp V."/>
            <person name="Albert L."/>
            <person name="Andreopoulos W."/>
            <person name="Angelini C."/>
            <person name="Antonin V."/>
            <person name="Barry K.W."/>
            <person name="Bougher N.L."/>
            <person name="Buchanan P."/>
            <person name="Buyck B."/>
            <person name="Bense V."/>
            <person name="Catcheside P."/>
            <person name="Chovatia M."/>
            <person name="Cooper J."/>
            <person name="Damon W."/>
            <person name="Desjardin D."/>
            <person name="Finy P."/>
            <person name="Geml J."/>
            <person name="Haridas S."/>
            <person name="Hughes K."/>
            <person name="Justo A."/>
            <person name="Karasinski D."/>
            <person name="Kautmanova I."/>
            <person name="Kiss B."/>
            <person name="Kocsube S."/>
            <person name="Kotiranta H."/>
            <person name="LaButti K.M."/>
            <person name="Lechner B.E."/>
            <person name="Liimatainen K."/>
            <person name="Lipzen A."/>
            <person name="Lukacs Z."/>
            <person name="Mihaltcheva S."/>
            <person name="Morgado L.N."/>
            <person name="Niskanen T."/>
            <person name="Noordeloos M.E."/>
            <person name="Ohm R.A."/>
            <person name="Ortiz-Santana B."/>
            <person name="Ovrebo C."/>
            <person name="Racz N."/>
            <person name="Riley R."/>
            <person name="Savchenko A."/>
            <person name="Shiryaev A."/>
            <person name="Soop K."/>
            <person name="Spirin V."/>
            <person name="Szebenyi C."/>
            <person name="Tomsovsky M."/>
            <person name="Tulloss R.E."/>
            <person name="Uehling J."/>
            <person name="Grigoriev I.V."/>
            <person name="Vagvolgyi C."/>
            <person name="Papp T."/>
            <person name="Martin F.M."/>
            <person name="Miettinen O."/>
            <person name="Hibbett D.S."/>
            <person name="Nagy L.G."/>
        </authorList>
    </citation>
    <scope>NUCLEOTIDE SEQUENCE [LARGE SCALE GENOMIC DNA]</scope>
    <source>
        <strain evidence="1 2">CBS 962.96</strain>
    </source>
</reference>
<keyword evidence="2" id="KW-1185">Reference proteome</keyword>
<dbReference type="InterPro" id="IPR041078">
    <property type="entry name" value="Plavaka"/>
</dbReference>
<dbReference type="Proteomes" id="UP000297245">
    <property type="component" value="Unassembled WGS sequence"/>
</dbReference>
<proteinExistence type="predicted"/>
<dbReference type="Pfam" id="PF18759">
    <property type="entry name" value="Plavaka"/>
    <property type="match status" value="1"/>
</dbReference>
<dbReference type="AlphaFoldDB" id="A0A4S8KSV3"/>